<dbReference type="EMBL" id="LLXJ01005283">
    <property type="protein sequence ID" value="PKB94994.1"/>
    <property type="molecule type" value="Genomic_DNA"/>
</dbReference>
<evidence type="ECO:0000313" key="2">
    <source>
        <dbReference type="Proteomes" id="UP000232722"/>
    </source>
</evidence>
<dbReference type="AlphaFoldDB" id="A0A2N0NKA2"/>
<protein>
    <submittedName>
        <fullName evidence="1">Uncharacterized protein</fullName>
    </submittedName>
</protein>
<proteinExistence type="predicted"/>
<dbReference type="VEuPathDB" id="FungiDB:RhiirA1_456054"/>
<dbReference type="Proteomes" id="UP000232722">
    <property type="component" value="Unassembled WGS sequence"/>
</dbReference>
<organism evidence="1 2">
    <name type="scientific">Rhizophagus irregularis</name>
    <dbReference type="NCBI Taxonomy" id="588596"/>
    <lineage>
        <taxon>Eukaryota</taxon>
        <taxon>Fungi</taxon>
        <taxon>Fungi incertae sedis</taxon>
        <taxon>Mucoromycota</taxon>
        <taxon>Glomeromycotina</taxon>
        <taxon>Glomeromycetes</taxon>
        <taxon>Glomerales</taxon>
        <taxon>Glomeraceae</taxon>
        <taxon>Rhizophagus</taxon>
    </lineage>
</organism>
<reference evidence="1 2" key="2">
    <citation type="submission" date="2017-09" db="EMBL/GenBank/DDBJ databases">
        <title>Extensive intraspecific genome diversity in a model arbuscular mycorrhizal fungus.</title>
        <authorList>
            <person name="Chen E.C."/>
            <person name="Morin E."/>
            <person name="Beaudet D."/>
            <person name="Noel J."/>
            <person name="Ndikumana S."/>
            <person name="Charron P."/>
            <person name="St-Onge C."/>
            <person name="Giorgi J."/>
            <person name="Grigoriev I.V."/>
            <person name="Roux C."/>
            <person name="Martin F.M."/>
            <person name="Corradi N."/>
        </authorList>
    </citation>
    <scope>NUCLEOTIDE SEQUENCE [LARGE SCALE GENOMIC DNA]</scope>
    <source>
        <strain evidence="1 2">A5</strain>
    </source>
</reference>
<sequence>MVFQSTLPISINEMPKEIRELNADTPLFGMTLGMRVMQNKVDSIFEKLLNFKMSKSENLSYNKNLDVEIIEKEIITQCDFGCLIPPPNVVILTPTGSPNDDNKIFCITQMYKEEFSLNDNKYLDICADEAIFRRLIKSHARWKKIRPILGQWHTSKNMLNAIVDYRSTRRILELVWVATGIAIHIYAKIKNIGIEEIPTGPTDQNICIKAWYFYYQYFTIWKSHLIGICIGNYNLQRNSLTAFAPLFPVTGKNNYTTSVVHFLSILKKYLNLERKFQYCASINLARKGHYPAFDEALKTYGIGYIKQNIIGNIIDQENLNLQI</sequence>
<gene>
    <name evidence="1" type="ORF">RhiirA5_437600</name>
</gene>
<evidence type="ECO:0000313" key="1">
    <source>
        <dbReference type="EMBL" id="PKB94994.1"/>
    </source>
</evidence>
<comment type="caution">
    <text evidence="1">The sequence shown here is derived from an EMBL/GenBank/DDBJ whole genome shotgun (WGS) entry which is preliminary data.</text>
</comment>
<reference evidence="1 2" key="1">
    <citation type="submission" date="2016-04" db="EMBL/GenBank/DDBJ databases">
        <title>Genome analyses suggest a sexual origin of heterokaryosis in a supposedly ancient asexual fungus.</title>
        <authorList>
            <person name="Ropars J."/>
            <person name="Sedzielewska K."/>
            <person name="Noel J."/>
            <person name="Charron P."/>
            <person name="Farinelli L."/>
            <person name="Marton T."/>
            <person name="Kruger M."/>
            <person name="Pelin A."/>
            <person name="Brachmann A."/>
            <person name="Corradi N."/>
        </authorList>
    </citation>
    <scope>NUCLEOTIDE SEQUENCE [LARGE SCALE GENOMIC DNA]</scope>
    <source>
        <strain evidence="1 2">A5</strain>
    </source>
</reference>
<dbReference type="VEuPathDB" id="FungiDB:RhiirFUN_009406"/>
<accession>A0A2N0NKA2</accession>
<name>A0A2N0NKA2_9GLOM</name>